<dbReference type="Proteomes" id="UP000006591">
    <property type="component" value="Chromosome 7"/>
</dbReference>
<sequence length="394" mass="42229">MSWSLGARIFLSISNDSSVLARAGVSAFPSSFLGCGRRTRACCRLAFFFFFFLLEVAVLQAAGGAGLFHCRRRRVVKKVGLAGGDEGDVGAATRLCVAQLLAAVVLDLHGECPSRRPELILSLDPKLLGHGPLLLIISLPAVAPGILLLHEGNVPRDGIIFLLFLVLVVIRFLKKKRGISATARIRLRLGLGLGRMVVEVDGLDEAAEGVVGLGSGGGDVAEPGRKARGVGLGGDGPSEREEVVLDLGPELVVLAAEEGEQGRAVVGEEQAMQLRREIGAEGGHRLPIHMLDHDSSSCCSAAAEEEEERERFVRGRRVCITNQSSRKPKIDFIEAEGADRMFFGLSFYWADHGPFHPPLLFSVPTQEREERELGEEAVSLLLACQSSPSPSPAS</sequence>
<organism evidence="2">
    <name type="scientific">Oryza nivara</name>
    <name type="common">Indian wild rice</name>
    <name type="synonym">Oryza sativa f. spontanea</name>
    <dbReference type="NCBI Taxonomy" id="4536"/>
    <lineage>
        <taxon>Eukaryota</taxon>
        <taxon>Viridiplantae</taxon>
        <taxon>Streptophyta</taxon>
        <taxon>Embryophyta</taxon>
        <taxon>Tracheophyta</taxon>
        <taxon>Spermatophyta</taxon>
        <taxon>Magnoliopsida</taxon>
        <taxon>Liliopsida</taxon>
        <taxon>Poales</taxon>
        <taxon>Poaceae</taxon>
        <taxon>BOP clade</taxon>
        <taxon>Oryzoideae</taxon>
        <taxon>Oryzeae</taxon>
        <taxon>Oryzinae</taxon>
        <taxon>Oryza</taxon>
    </lineage>
</organism>
<feature type="transmembrane region" description="Helical" evidence="1">
    <location>
        <begin position="154"/>
        <end position="173"/>
    </location>
</feature>
<keyword evidence="1" id="KW-0812">Transmembrane</keyword>
<protein>
    <submittedName>
        <fullName evidence="2">Uncharacterized protein</fullName>
    </submittedName>
</protein>
<evidence type="ECO:0000256" key="1">
    <source>
        <dbReference type="SAM" id="Phobius"/>
    </source>
</evidence>
<dbReference type="AlphaFoldDB" id="A0A0E0I633"/>
<reference evidence="2" key="2">
    <citation type="submission" date="2018-04" db="EMBL/GenBank/DDBJ databases">
        <title>OnivRS2 (Oryza nivara Reference Sequence Version 2).</title>
        <authorList>
            <person name="Zhang J."/>
            <person name="Kudrna D."/>
            <person name="Lee S."/>
            <person name="Talag J."/>
            <person name="Rajasekar S."/>
            <person name="Welchert J."/>
            <person name="Hsing Y.-I."/>
            <person name="Wing R.A."/>
        </authorList>
    </citation>
    <scope>NUCLEOTIDE SEQUENCE [LARGE SCALE GENOMIC DNA]</scope>
    <source>
        <strain evidence="2">SL10</strain>
    </source>
</reference>
<keyword evidence="3" id="KW-1185">Reference proteome</keyword>
<proteinExistence type="predicted"/>
<name>A0A0E0I633_ORYNI</name>
<accession>A0A0E0I633</accession>
<reference evidence="2" key="1">
    <citation type="submission" date="2015-04" db="UniProtKB">
        <authorList>
            <consortium name="EnsemblPlants"/>
        </authorList>
    </citation>
    <scope>IDENTIFICATION</scope>
    <source>
        <strain evidence="2">SL10</strain>
    </source>
</reference>
<dbReference type="EnsemblPlants" id="ONIVA07G27120.2">
    <property type="protein sequence ID" value="ONIVA07G27120.2"/>
    <property type="gene ID" value="ONIVA07G27120"/>
</dbReference>
<feature type="transmembrane region" description="Helical" evidence="1">
    <location>
        <begin position="127"/>
        <end position="148"/>
    </location>
</feature>
<keyword evidence="1" id="KW-1133">Transmembrane helix</keyword>
<dbReference type="Gramene" id="ONIVA07G27120.2">
    <property type="protein sequence ID" value="ONIVA07G27120.2"/>
    <property type="gene ID" value="ONIVA07G27120"/>
</dbReference>
<evidence type="ECO:0000313" key="3">
    <source>
        <dbReference type="Proteomes" id="UP000006591"/>
    </source>
</evidence>
<feature type="transmembrane region" description="Helical" evidence="1">
    <location>
        <begin position="45"/>
        <end position="68"/>
    </location>
</feature>
<keyword evidence="1" id="KW-0472">Membrane</keyword>
<dbReference type="HOGENOM" id="CLU_700928_0_0_1"/>
<evidence type="ECO:0000313" key="2">
    <source>
        <dbReference type="EnsemblPlants" id="ONIVA07G27120.2"/>
    </source>
</evidence>